<accession>A0A1U7UER6</accession>
<feature type="region of interest" description="Disordered" evidence="1">
    <location>
        <begin position="1"/>
        <end position="52"/>
    </location>
</feature>
<dbReference type="AlphaFoldDB" id="A0A1U7UER6"/>
<dbReference type="OMA" id="WKCPSPF"/>
<evidence type="ECO:0000313" key="2">
    <source>
        <dbReference type="Proteomes" id="UP000189704"/>
    </source>
</evidence>
<reference evidence="3" key="1">
    <citation type="submission" date="2025-08" db="UniProtKB">
        <authorList>
            <consortium name="RefSeq"/>
        </authorList>
    </citation>
    <scope>IDENTIFICATION</scope>
</reference>
<gene>
    <name evidence="3" type="primary">CUNH11orf52</name>
</gene>
<dbReference type="InterPro" id="IPR028106">
    <property type="entry name" value="DUF4578"/>
</dbReference>
<organism evidence="2 3">
    <name type="scientific">Carlito syrichta</name>
    <name type="common">Philippine tarsier</name>
    <name type="synonym">Tarsius syrichta</name>
    <dbReference type="NCBI Taxonomy" id="1868482"/>
    <lineage>
        <taxon>Eukaryota</taxon>
        <taxon>Metazoa</taxon>
        <taxon>Chordata</taxon>
        <taxon>Craniata</taxon>
        <taxon>Vertebrata</taxon>
        <taxon>Euteleostomi</taxon>
        <taxon>Mammalia</taxon>
        <taxon>Eutheria</taxon>
        <taxon>Euarchontoglires</taxon>
        <taxon>Primates</taxon>
        <taxon>Haplorrhini</taxon>
        <taxon>Tarsiiformes</taxon>
        <taxon>Tarsiidae</taxon>
        <taxon>Carlito</taxon>
    </lineage>
</organism>
<protein>
    <submittedName>
        <fullName evidence="3">Uncharacterized protein C11orf52 homolog</fullName>
    </submittedName>
</protein>
<sequence length="127" mass="14495">MGNRLCCRGSGSCPSTLQKKRKTGSQARRTLKPQQQQLQQNGTKGHEKTTEHTYERVLKQHKSQERSQGLISEESSLHYADIQVFNHSQPRFAGEVKHQHLENITEYATLHFPQATPHYDSKNGTLV</sequence>
<dbReference type="Proteomes" id="UP000189704">
    <property type="component" value="Unplaced"/>
</dbReference>
<dbReference type="PANTHER" id="PTHR37342">
    <property type="entry name" value="HYPOTHETICAL PROTEIN LOC689959"/>
    <property type="match status" value="1"/>
</dbReference>
<evidence type="ECO:0000256" key="1">
    <source>
        <dbReference type="SAM" id="MobiDB-lite"/>
    </source>
</evidence>
<dbReference type="CTD" id="109318078"/>
<dbReference type="PANTHER" id="PTHR37342:SF1">
    <property type="entry name" value="CHROMOSOME 11 OPEN READING FRAME 52"/>
    <property type="match status" value="1"/>
</dbReference>
<proteinExistence type="predicted"/>
<keyword evidence="2" id="KW-1185">Reference proteome</keyword>
<dbReference type="GO" id="GO:0070062">
    <property type="term" value="C:extracellular exosome"/>
    <property type="evidence" value="ECO:0007669"/>
    <property type="project" value="TreeGrafter"/>
</dbReference>
<evidence type="ECO:0000313" key="3">
    <source>
        <dbReference type="RefSeq" id="XP_008063777.1"/>
    </source>
</evidence>
<name>A0A1U7UER6_CARSF</name>
<dbReference type="OrthoDB" id="8846498at2759"/>
<dbReference type="GeneID" id="103268025"/>
<dbReference type="RefSeq" id="XP_008063777.1">
    <property type="nucleotide sequence ID" value="XM_008065586.1"/>
</dbReference>
<dbReference type="KEGG" id="csyr:103268025"/>
<dbReference type="Pfam" id="PF15147">
    <property type="entry name" value="DUF4578"/>
    <property type="match status" value="1"/>
</dbReference>